<dbReference type="PANTHER" id="PTHR11908">
    <property type="entry name" value="XANTHINE DEHYDROGENASE"/>
    <property type="match status" value="1"/>
</dbReference>
<dbReference type="Gene3D" id="3.30.365.10">
    <property type="entry name" value="Aldehyde oxidase/xanthine dehydrogenase, molybdopterin binding domain"/>
    <property type="match status" value="2"/>
</dbReference>
<dbReference type="Pfam" id="PF02738">
    <property type="entry name" value="MoCoBD_1"/>
    <property type="match status" value="1"/>
</dbReference>
<proteinExistence type="predicted"/>
<dbReference type="SUPFAM" id="SSF56003">
    <property type="entry name" value="Molybdenum cofactor-binding domain"/>
    <property type="match status" value="1"/>
</dbReference>
<keyword evidence="4" id="KW-1185">Reference proteome</keyword>
<feature type="domain" description="Aldehyde oxidase/xanthine dehydrogenase second molybdopterin binding" evidence="2">
    <location>
        <begin position="89"/>
        <end position="168"/>
    </location>
</feature>
<dbReference type="Pfam" id="PF20256">
    <property type="entry name" value="MoCoBD_2"/>
    <property type="match status" value="1"/>
</dbReference>
<sequence length="170" mass="17440">AIRTAHEAVRVDTGTPLFMRAPGEATGSIVLESAIDEAAFACGIDPLEFRLKNYAEVEPTTGKPFSSKALRQCYARAAELGTATFPAIMFQGNARAVIRADGKGVMETGAHDMGQGAWTALAQISADSLGLDFDQLTFRSGSSDLPDAGIAGGSGHTATVGAAIHNAGAA</sequence>
<organism evidence="3 4">
    <name type="scientific">Aduncisulcus paluster</name>
    <dbReference type="NCBI Taxonomy" id="2918883"/>
    <lineage>
        <taxon>Eukaryota</taxon>
        <taxon>Metamonada</taxon>
        <taxon>Carpediemonas-like organisms</taxon>
        <taxon>Aduncisulcus</taxon>
    </lineage>
</organism>
<dbReference type="InterPro" id="IPR016208">
    <property type="entry name" value="Ald_Oxase/xanthine_DH-like"/>
</dbReference>
<evidence type="ECO:0000313" key="3">
    <source>
        <dbReference type="EMBL" id="GKT24783.1"/>
    </source>
</evidence>
<feature type="domain" description="Aldehyde oxidase/xanthine dehydrogenase first molybdopterin binding" evidence="1">
    <location>
        <begin position="2"/>
        <end position="54"/>
    </location>
</feature>
<dbReference type="EMBL" id="BQXS01007036">
    <property type="protein sequence ID" value="GKT24783.1"/>
    <property type="molecule type" value="Genomic_DNA"/>
</dbReference>
<name>A0ABQ5K0U3_9EUKA</name>
<protein>
    <submittedName>
        <fullName evidence="3">Aldehyde oxidase/xanthine dehydrogenase like protein</fullName>
    </submittedName>
</protein>
<evidence type="ECO:0000259" key="2">
    <source>
        <dbReference type="Pfam" id="PF20256"/>
    </source>
</evidence>
<evidence type="ECO:0000259" key="1">
    <source>
        <dbReference type="Pfam" id="PF02738"/>
    </source>
</evidence>
<dbReference type="Proteomes" id="UP001057375">
    <property type="component" value="Unassembled WGS sequence"/>
</dbReference>
<dbReference type="PANTHER" id="PTHR11908:SF153">
    <property type="entry name" value="DEHYDROGENASE"/>
    <property type="match status" value="1"/>
</dbReference>
<evidence type="ECO:0000313" key="4">
    <source>
        <dbReference type="Proteomes" id="UP001057375"/>
    </source>
</evidence>
<dbReference type="InterPro" id="IPR008274">
    <property type="entry name" value="AldOxase/xan_DH_MoCoBD1"/>
</dbReference>
<dbReference type="InterPro" id="IPR037165">
    <property type="entry name" value="AldOxase/xan_DH_Mopterin-bd_sf"/>
</dbReference>
<accession>A0ABQ5K0U3</accession>
<gene>
    <name evidence="3" type="ORF">ADUPG1_004608</name>
</gene>
<feature type="non-terminal residue" evidence="3">
    <location>
        <position position="170"/>
    </location>
</feature>
<feature type="non-terminal residue" evidence="3">
    <location>
        <position position="1"/>
    </location>
</feature>
<comment type="caution">
    <text evidence="3">The sequence shown here is derived from an EMBL/GenBank/DDBJ whole genome shotgun (WGS) entry which is preliminary data.</text>
</comment>
<reference evidence="3" key="1">
    <citation type="submission" date="2022-03" db="EMBL/GenBank/DDBJ databases">
        <title>Draft genome sequence of Aduncisulcus paluster, a free-living microaerophilic Fornicata.</title>
        <authorList>
            <person name="Yuyama I."/>
            <person name="Kume K."/>
            <person name="Tamura T."/>
            <person name="Inagaki Y."/>
            <person name="Hashimoto T."/>
        </authorList>
    </citation>
    <scope>NUCLEOTIDE SEQUENCE</scope>
    <source>
        <strain evidence="3">NY0171</strain>
    </source>
</reference>
<dbReference type="InterPro" id="IPR046867">
    <property type="entry name" value="AldOxase/xan_DH_MoCoBD2"/>
</dbReference>